<dbReference type="GO" id="GO:0051920">
    <property type="term" value="F:peroxiredoxin activity"/>
    <property type="evidence" value="ECO:0007669"/>
    <property type="project" value="InterPro"/>
</dbReference>
<dbReference type="PANTHER" id="PTHR33930:SF2">
    <property type="entry name" value="BLR3452 PROTEIN"/>
    <property type="match status" value="1"/>
</dbReference>
<evidence type="ECO:0000259" key="1">
    <source>
        <dbReference type="Pfam" id="PF02627"/>
    </source>
</evidence>
<dbReference type="InterPro" id="IPR003779">
    <property type="entry name" value="CMD-like"/>
</dbReference>
<evidence type="ECO:0000313" key="2">
    <source>
        <dbReference type="EMBL" id="SDR60100.1"/>
    </source>
</evidence>
<dbReference type="AlphaFoldDB" id="A0A1H1KDQ0"/>
<organism evidence="2 3">
    <name type="scientific">Paraburkholderia tuberum</name>
    <dbReference type="NCBI Taxonomy" id="157910"/>
    <lineage>
        <taxon>Bacteria</taxon>
        <taxon>Pseudomonadati</taxon>
        <taxon>Pseudomonadota</taxon>
        <taxon>Betaproteobacteria</taxon>
        <taxon>Burkholderiales</taxon>
        <taxon>Burkholderiaceae</taxon>
        <taxon>Paraburkholderia</taxon>
    </lineage>
</organism>
<gene>
    <name evidence="2" type="ORF">SAMN05445850_7130</name>
</gene>
<dbReference type="Pfam" id="PF02627">
    <property type="entry name" value="CMD"/>
    <property type="match status" value="1"/>
</dbReference>
<dbReference type="PANTHER" id="PTHR33930">
    <property type="entry name" value="ALKYL HYDROPEROXIDE REDUCTASE AHPD"/>
    <property type="match status" value="1"/>
</dbReference>
<accession>A0A1H1KDQ0</accession>
<feature type="domain" description="Carboxymuconolactone decarboxylase-like" evidence="1">
    <location>
        <begin position="35"/>
        <end position="97"/>
    </location>
</feature>
<protein>
    <submittedName>
        <fullName evidence="2">Carboxymuconolactone decarboxylase family protein</fullName>
    </submittedName>
</protein>
<reference evidence="3" key="1">
    <citation type="submission" date="2016-10" db="EMBL/GenBank/DDBJ databases">
        <authorList>
            <person name="Varghese N."/>
            <person name="Submissions S."/>
        </authorList>
    </citation>
    <scope>NUCLEOTIDE SEQUENCE [LARGE SCALE GENOMIC DNA]</scope>
    <source>
        <strain evidence="3">DUS833</strain>
    </source>
</reference>
<proteinExistence type="predicted"/>
<dbReference type="STRING" id="157910.SAMN05445850_7130"/>
<dbReference type="SUPFAM" id="SSF69118">
    <property type="entry name" value="AhpD-like"/>
    <property type="match status" value="1"/>
</dbReference>
<dbReference type="EMBL" id="FNKX01000003">
    <property type="protein sequence ID" value="SDR60100.1"/>
    <property type="molecule type" value="Genomic_DNA"/>
</dbReference>
<name>A0A1H1KDQ0_9BURK</name>
<sequence>MKFNEATATPVCDALRATGNWNPNWEPFAELDAAWTEKFMAMAMAPITSGVLDAKTVEFLAIAVDASCTHMYGPGVRRHIRRALELGATREEITAVLQYVSVLGIHSMSLAAPILIEEAAAHEQSLVGKVGACNK</sequence>
<keyword evidence="3" id="KW-1185">Reference proteome</keyword>
<dbReference type="Proteomes" id="UP000199365">
    <property type="component" value="Unassembled WGS sequence"/>
</dbReference>
<dbReference type="Gene3D" id="1.20.1290.10">
    <property type="entry name" value="AhpD-like"/>
    <property type="match status" value="1"/>
</dbReference>
<dbReference type="RefSeq" id="WP_090811936.1">
    <property type="nucleotide sequence ID" value="NZ_FNKX01000003.1"/>
</dbReference>
<dbReference type="InterPro" id="IPR029032">
    <property type="entry name" value="AhpD-like"/>
</dbReference>
<evidence type="ECO:0000313" key="3">
    <source>
        <dbReference type="Proteomes" id="UP000199365"/>
    </source>
</evidence>